<dbReference type="GO" id="GO:0005524">
    <property type="term" value="F:ATP binding"/>
    <property type="evidence" value="ECO:0007669"/>
    <property type="project" value="UniProtKB-KW"/>
</dbReference>
<dbReference type="CDD" id="cd03257">
    <property type="entry name" value="ABC_NikE_OppD_transporters"/>
    <property type="match status" value="1"/>
</dbReference>
<reference evidence="5 6" key="1">
    <citation type="submission" date="2016-10" db="EMBL/GenBank/DDBJ databases">
        <authorList>
            <person name="de Groot N.N."/>
        </authorList>
    </citation>
    <scope>NUCLEOTIDE SEQUENCE [LARGE SCALE GENOMIC DNA]</scope>
    <source>
        <strain evidence="5 6">U95</strain>
    </source>
</reference>
<dbReference type="Gene3D" id="3.40.50.300">
    <property type="entry name" value="P-loop containing nucleotide triphosphate hydrolases"/>
    <property type="match status" value="1"/>
</dbReference>
<organism evidence="5 6">
    <name type="scientific">Epibacterium ulvae</name>
    <dbReference type="NCBI Taxonomy" id="1156985"/>
    <lineage>
        <taxon>Bacteria</taxon>
        <taxon>Pseudomonadati</taxon>
        <taxon>Pseudomonadota</taxon>
        <taxon>Alphaproteobacteria</taxon>
        <taxon>Rhodobacterales</taxon>
        <taxon>Roseobacteraceae</taxon>
        <taxon>Epibacterium</taxon>
    </lineage>
</organism>
<feature type="domain" description="AAA+ ATPase" evidence="4">
    <location>
        <begin position="26"/>
        <end position="213"/>
    </location>
</feature>
<dbReference type="OrthoDB" id="7813699at2"/>
<dbReference type="Pfam" id="PF00005">
    <property type="entry name" value="ABC_tran"/>
    <property type="match status" value="1"/>
</dbReference>
<dbReference type="STRING" id="1156985.SAMN04488118_104178"/>
<keyword evidence="3 5" id="KW-0067">ATP-binding</keyword>
<dbReference type="GO" id="GO:0055085">
    <property type="term" value="P:transmembrane transport"/>
    <property type="evidence" value="ECO:0007669"/>
    <property type="project" value="UniProtKB-ARBA"/>
</dbReference>
<dbReference type="InterPro" id="IPR003439">
    <property type="entry name" value="ABC_transporter-like_ATP-bd"/>
</dbReference>
<evidence type="ECO:0000256" key="3">
    <source>
        <dbReference type="ARBA" id="ARBA00022840"/>
    </source>
</evidence>
<dbReference type="InterPro" id="IPR050319">
    <property type="entry name" value="ABC_transp_ATP-bind"/>
</dbReference>
<evidence type="ECO:0000256" key="1">
    <source>
        <dbReference type="ARBA" id="ARBA00022448"/>
    </source>
</evidence>
<evidence type="ECO:0000259" key="4">
    <source>
        <dbReference type="SMART" id="SM00382"/>
    </source>
</evidence>
<evidence type="ECO:0000256" key="2">
    <source>
        <dbReference type="ARBA" id="ARBA00022741"/>
    </source>
</evidence>
<dbReference type="SUPFAM" id="SSF52540">
    <property type="entry name" value="P-loop containing nucleoside triphosphate hydrolases"/>
    <property type="match status" value="1"/>
</dbReference>
<keyword evidence="6" id="KW-1185">Reference proteome</keyword>
<name>A0A1G5QH40_9RHOB</name>
<dbReference type="PANTHER" id="PTHR43776">
    <property type="entry name" value="TRANSPORT ATP-BINDING PROTEIN"/>
    <property type="match status" value="1"/>
</dbReference>
<dbReference type="InterPro" id="IPR027417">
    <property type="entry name" value="P-loop_NTPase"/>
</dbReference>
<dbReference type="AlphaFoldDB" id="A0A1G5QH40"/>
<evidence type="ECO:0000313" key="6">
    <source>
        <dbReference type="Proteomes" id="UP000198767"/>
    </source>
</evidence>
<dbReference type="SMART" id="SM00382">
    <property type="entry name" value="AAA"/>
    <property type="match status" value="1"/>
</dbReference>
<gene>
    <name evidence="5" type="ORF">SAMN04488118_104178</name>
</gene>
<sequence>MLTVDTIAVKRGSKLALQNIAFTLAAGKTLAVVGESGAGKSTLIAAILGFLKPIQGQIAWSGQPVRSCRPALVMQEPRAAFNPVLPLRRSVLEPVVAAGQSVPEARIKRLCDGLEIKEEILERRPNEVSIGQAQRVGILRALIAAPPLVLFDEPLSALDAVTQKHTARLIRDLQAEEGFAALIVTHDLGYAVAHSDEIAVLRAGQIEEISTPQQFVTAPKAGYCQALRDAAIALGGLEAAA</sequence>
<keyword evidence="1" id="KW-0813">Transport</keyword>
<keyword evidence="2" id="KW-0547">Nucleotide-binding</keyword>
<dbReference type="GO" id="GO:0016887">
    <property type="term" value="F:ATP hydrolysis activity"/>
    <property type="evidence" value="ECO:0007669"/>
    <property type="project" value="InterPro"/>
</dbReference>
<dbReference type="RefSeq" id="WP_090217914.1">
    <property type="nucleotide sequence ID" value="NZ_FMWG01000004.1"/>
</dbReference>
<protein>
    <submittedName>
        <fullName evidence="5">Peptide/nickel transport system ATP-binding protein</fullName>
    </submittedName>
</protein>
<accession>A0A1G5QH40</accession>
<dbReference type="EMBL" id="FMWG01000004">
    <property type="protein sequence ID" value="SCZ60948.1"/>
    <property type="molecule type" value="Genomic_DNA"/>
</dbReference>
<proteinExistence type="predicted"/>
<evidence type="ECO:0000313" key="5">
    <source>
        <dbReference type="EMBL" id="SCZ60948.1"/>
    </source>
</evidence>
<dbReference type="Proteomes" id="UP000198767">
    <property type="component" value="Unassembled WGS sequence"/>
</dbReference>
<dbReference type="InterPro" id="IPR003593">
    <property type="entry name" value="AAA+_ATPase"/>
</dbReference>